<evidence type="ECO:0000256" key="1">
    <source>
        <dbReference type="SAM" id="MobiDB-lite"/>
    </source>
</evidence>
<dbReference type="SUPFAM" id="SSF110997">
    <property type="entry name" value="Sporulation related repeat"/>
    <property type="match status" value="1"/>
</dbReference>
<feature type="region of interest" description="Disordered" evidence="1">
    <location>
        <begin position="72"/>
        <end position="141"/>
    </location>
</feature>
<keyword evidence="5" id="KW-1185">Reference proteome</keyword>
<evidence type="ECO:0000259" key="3">
    <source>
        <dbReference type="Pfam" id="PF05036"/>
    </source>
</evidence>
<proteinExistence type="predicted"/>
<dbReference type="RefSeq" id="WP_184474222.1">
    <property type="nucleotide sequence ID" value="NZ_JACHOV010000002.1"/>
</dbReference>
<dbReference type="GO" id="GO:0042834">
    <property type="term" value="F:peptidoglycan binding"/>
    <property type="evidence" value="ECO:0007669"/>
    <property type="project" value="InterPro"/>
</dbReference>
<dbReference type="AlphaFoldDB" id="A0A840HS71"/>
<dbReference type="EMBL" id="JACHOV010000002">
    <property type="protein sequence ID" value="MBB4640376.1"/>
    <property type="molecule type" value="Genomic_DNA"/>
</dbReference>
<evidence type="ECO:0000256" key="2">
    <source>
        <dbReference type="SAM" id="Phobius"/>
    </source>
</evidence>
<keyword evidence="2" id="KW-1133">Transmembrane helix</keyword>
<organism evidence="4 5">
    <name type="scientific">Rhizorhapis suberifaciens</name>
    <name type="common">corky root of lettuce</name>
    <dbReference type="NCBI Taxonomy" id="13656"/>
    <lineage>
        <taxon>Bacteria</taxon>
        <taxon>Pseudomonadati</taxon>
        <taxon>Pseudomonadota</taxon>
        <taxon>Alphaproteobacteria</taxon>
        <taxon>Sphingomonadales</taxon>
        <taxon>Sphingomonadaceae</taxon>
        <taxon>Rhizorhapis</taxon>
    </lineage>
</organism>
<reference evidence="4 5" key="1">
    <citation type="submission" date="2020-08" db="EMBL/GenBank/DDBJ databases">
        <title>Genomic Encyclopedia of Type Strains, Phase IV (KMG-IV): sequencing the most valuable type-strain genomes for metagenomic binning, comparative biology and taxonomic classification.</title>
        <authorList>
            <person name="Goeker M."/>
        </authorList>
    </citation>
    <scope>NUCLEOTIDE SEQUENCE [LARGE SCALE GENOMIC DNA]</scope>
    <source>
        <strain evidence="4 5">DSM 7465</strain>
    </source>
</reference>
<evidence type="ECO:0000313" key="5">
    <source>
        <dbReference type="Proteomes" id="UP000575068"/>
    </source>
</evidence>
<gene>
    <name evidence="4" type="ORF">HNQ99_000664</name>
</gene>
<feature type="compositionally biased region" description="Basic and acidic residues" evidence="1">
    <location>
        <begin position="76"/>
        <end position="92"/>
    </location>
</feature>
<protein>
    <recommendedName>
        <fullName evidence="3">SPOR domain-containing protein</fullName>
    </recommendedName>
</protein>
<sequence>MTDTDRDSLDLQDEDRLPWLEAVDDSDDDDGISIVRLVLLILAGLVFLGGIIGGIYWLQNKNAENGDDTLIAAPKGDYKTPAEDPDARHFEGEGDSSFATSEGVEGSGKLDPGMLPEAPVTGPGAAPKKPATPSAPAPKVKATVADNTKAAPVVKPAPAKAMSSGGGAMIQLGAYGTQSGAEQAWTALSKRFDYLAGLEKSVSPVDVNGATLYRLRARAGSNGQANDLCGKLKIAGENCLAVSN</sequence>
<evidence type="ECO:0000313" key="4">
    <source>
        <dbReference type="EMBL" id="MBB4640376.1"/>
    </source>
</evidence>
<comment type="caution">
    <text evidence="4">The sequence shown here is derived from an EMBL/GenBank/DDBJ whole genome shotgun (WGS) entry which is preliminary data.</text>
</comment>
<feature type="compositionally biased region" description="Low complexity" evidence="1">
    <location>
        <begin position="118"/>
        <end position="141"/>
    </location>
</feature>
<name>A0A840HS71_9SPHN</name>
<dbReference type="InterPro" id="IPR036680">
    <property type="entry name" value="SPOR-like_sf"/>
</dbReference>
<dbReference type="Proteomes" id="UP000575068">
    <property type="component" value="Unassembled WGS sequence"/>
</dbReference>
<dbReference type="InterPro" id="IPR007730">
    <property type="entry name" value="SPOR-like_dom"/>
</dbReference>
<feature type="domain" description="SPOR" evidence="3">
    <location>
        <begin position="165"/>
        <end position="242"/>
    </location>
</feature>
<dbReference type="Gene3D" id="3.30.70.1070">
    <property type="entry name" value="Sporulation related repeat"/>
    <property type="match status" value="1"/>
</dbReference>
<dbReference type="Pfam" id="PF05036">
    <property type="entry name" value="SPOR"/>
    <property type="match status" value="1"/>
</dbReference>
<keyword evidence="2" id="KW-0812">Transmembrane</keyword>
<feature type="transmembrane region" description="Helical" evidence="2">
    <location>
        <begin position="34"/>
        <end position="58"/>
    </location>
</feature>
<keyword evidence="2" id="KW-0472">Membrane</keyword>
<accession>A0A840HS71</accession>